<dbReference type="SMART" id="SM00387">
    <property type="entry name" value="HATPase_c"/>
    <property type="match status" value="1"/>
</dbReference>
<feature type="transmembrane region" description="Helical" evidence="12">
    <location>
        <begin position="7"/>
        <end position="28"/>
    </location>
</feature>
<evidence type="ECO:0000256" key="2">
    <source>
        <dbReference type="ARBA" id="ARBA00004141"/>
    </source>
</evidence>
<dbReference type="Gene3D" id="3.30.565.10">
    <property type="entry name" value="Histidine kinase-like ATPase, C-terminal domain"/>
    <property type="match status" value="1"/>
</dbReference>
<evidence type="ECO:0000256" key="9">
    <source>
        <dbReference type="ARBA" id="ARBA00022840"/>
    </source>
</evidence>
<dbReference type="RefSeq" id="WP_179583284.1">
    <property type="nucleotide sequence ID" value="NZ_JACBYR010000001.1"/>
</dbReference>
<dbReference type="AlphaFoldDB" id="A0A7Y9IQW8"/>
<dbReference type="InterPro" id="IPR003594">
    <property type="entry name" value="HATPase_dom"/>
</dbReference>
<dbReference type="InterPro" id="IPR003661">
    <property type="entry name" value="HisK_dim/P_dom"/>
</dbReference>
<dbReference type="CDD" id="cd00082">
    <property type="entry name" value="HisKA"/>
    <property type="match status" value="1"/>
</dbReference>
<feature type="domain" description="HAMP" evidence="14">
    <location>
        <begin position="177"/>
        <end position="229"/>
    </location>
</feature>
<comment type="catalytic activity">
    <reaction evidence="1">
        <text>ATP + protein L-histidine = ADP + protein N-phospho-L-histidine.</text>
        <dbReference type="EC" id="2.7.13.3"/>
    </reaction>
</comment>
<feature type="domain" description="Histidine kinase" evidence="13">
    <location>
        <begin position="237"/>
        <end position="453"/>
    </location>
</feature>
<keyword evidence="11" id="KW-0902">Two-component regulatory system</keyword>
<dbReference type="Gene3D" id="1.10.287.130">
    <property type="match status" value="1"/>
</dbReference>
<protein>
    <recommendedName>
        <fullName evidence="3">histidine kinase</fullName>
        <ecNumber evidence="3">2.7.13.3</ecNumber>
    </recommendedName>
</protein>
<evidence type="ECO:0000256" key="11">
    <source>
        <dbReference type="ARBA" id="ARBA00023012"/>
    </source>
</evidence>
<keyword evidence="8 15" id="KW-0418">Kinase</keyword>
<dbReference type="InterPro" id="IPR013727">
    <property type="entry name" value="2CSK_N"/>
</dbReference>
<dbReference type="InterPro" id="IPR036097">
    <property type="entry name" value="HisK_dim/P_sf"/>
</dbReference>
<evidence type="ECO:0000256" key="7">
    <source>
        <dbReference type="ARBA" id="ARBA00022741"/>
    </source>
</evidence>
<keyword evidence="12" id="KW-0472">Membrane</keyword>
<evidence type="ECO:0000256" key="4">
    <source>
        <dbReference type="ARBA" id="ARBA00022553"/>
    </source>
</evidence>
<dbReference type="Proteomes" id="UP000542125">
    <property type="component" value="Unassembled WGS sequence"/>
</dbReference>
<evidence type="ECO:0000259" key="14">
    <source>
        <dbReference type="PROSITE" id="PS50885"/>
    </source>
</evidence>
<dbReference type="PANTHER" id="PTHR45436">
    <property type="entry name" value="SENSOR HISTIDINE KINASE YKOH"/>
    <property type="match status" value="1"/>
</dbReference>
<gene>
    <name evidence="15" type="ORF">FHW18_000610</name>
</gene>
<dbReference type="PROSITE" id="PS50109">
    <property type="entry name" value="HIS_KIN"/>
    <property type="match status" value="1"/>
</dbReference>
<evidence type="ECO:0000256" key="10">
    <source>
        <dbReference type="ARBA" id="ARBA00022989"/>
    </source>
</evidence>
<evidence type="ECO:0000256" key="12">
    <source>
        <dbReference type="SAM" id="Phobius"/>
    </source>
</evidence>
<dbReference type="Pfam" id="PF08521">
    <property type="entry name" value="2CSK_N"/>
    <property type="match status" value="1"/>
</dbReference>
<dbReference type="Gene3D" id="1.20.5.1040">
    <property type="entry name" value="Sensor protein qsec"/>
    <property type="match status" value="2"/>
</dbReference>
<dbReference type="InterPro" id="IPR003660">
    <property type="entry name" value="HAMP_dom"/>
</dbReference>
<dbReference type="InterPro" id="IPR005467">
    <property type="entry name" value="His_kinase_dom"/>
</dbReference>
<dbReference type="Pfam" id="PF00512">
    <property type="entry name" value="HisKA"/>
    <property type="match status" value="1"/>
</dbReference>
<accession>A0A7Y9IQW8</accession>
<dbReference type="GO" id="GO:0000155">
    <property type="term" value="F:phosphorelay sensor kinase activity"/>
    <property type="evidence" value="ECO:0007669"/>
    <property type="project" value="InterPro"/>
</dbReference>
<dbReference type="GO" id="GO:0005886">
    <property type="term" value="C:plasma membrane"/>
    <property type="evidence" value="ECO:0007669"/>
    <property type="project" value="TreeGrafter"/>
</dbReference>
<dbReference type="PROSITE" id="PS50885">
    <property type="entry name" value="HAMP"/>
    <property type="match status" value="1"/>
</dbReference>
<dbReference type="PANTHER" id="PTHR45436:SF14">
    <property type="entry name" value="SENSOR PROTEIN QSEC"/>
    <property type="match status" value="1"/>
</dbReference>
<evidence type="ECO:0000313" key="15">
    <source>
        <dbReference type="EMBL" id="NYE81339.1"/>
    </source>
</evidence>
<dbReference type="EC" id="2.7.13.3" evidence="3"/>
<keyword evidence="16" id="KW-1185">Reference proteome</keyword>
<dbReference type="GO" id="GO:0005524">
    <property type="term" value="F:ATP binding"/>
    <property type="evidence" value="ECO:0007669"/>
    <property type="project" value="UniProtKB-KW"/>
</dbReference>
<dbReference type="SUPFAM" id="SSF55874">
    <property type="entry name" value="ATPase domain of HSP90 chaperone/DNA topoisomerase II/histidine kinase"/>
    <property type="match status" value="1"/>
</dbReference>
<name>A0A7Y9IQW8_9BURK</name>
<dbReference type="EMBL" id="JACBYR010000001">
    <property type="protein sequence ID" value="NYE81339.1"/>
    <property type="molecule type" value="Genomic_DNA"/>
</dbReference>
<evidence type="ECO:0000256" key="8">
    <source>
        <dbReference type="ARBA" id="ARBA00022777"/>
    </source>
</evidence>
<evidence type="ECO:0000259" key="13">
    <source>
        <dbReference type="PROSITE" id="PS50109"/>
    </source>
</evidence>
<dbReference type="InterPro" id="IPR036890">
    <property type="entry name" value="HATPase_C_sf"/>
</dbReference>
<evidence type="ECO:0000256" key="5">
    <source>
        <dbReference type="ARBA" id="ARBA00022679"/>
    </source>
</evidence>
<dbReference type="SMART" id="SM00388">
    <property type="entry name" value="HisKA"/>
    <property type="match status" value="1"/>
</dbReference>
<evidence type="ECO:0000313" key="16">
    <source>
        <dbReference type="Proteomes" id="UP000542125"/>
    </source>
</evidence>
<dbReference type="SUPFAM" id="SSF47384">
    <property type="entry name" value="Homodimeric domain of signal transducing histidine kinase"/>
    <property type="match status" value="1"/>
</dbReference>
<comment type="subcellular location">
    <subcellularLocation>
        <location evidence="2">Membrane</location>
        <topology evidence="2">Multi-pass membrane protein</topology>
    </subcellularLocation>
</comment>
<keyword evidence="5 15" id="KW-0808">Transferase</keyword>
<evidence type="ECO:0000256" key="3">
    <source>
        <dbReference type="ARBA" id="ARBA00012438"/>
    </source>
</evidence>
<dbReference type="InterPro" id="IPR050428">
    <property type="entry name" value="TCS_sensor_his_kinase"/>
</dbReference>
<dbReference type="Pfam" id="PF02518">
    <property type="entry name" value="HATPase_c"/>
    <property type="match status" value="1"/>
</dbReference>
<evidence type="ECO:0000256" key="1">
    <source>
        <dbReference type="ARBA" id="ARBA00000085"/>
    </source>
</evidence>
<reference evidence="15 16" key="1">
    <citation type="submission" date="2020-07" db="EMBL/GenBank/DDBJ databases">
        <title>Genomic Encyclopedia of Type Strains, Phase IV (KMG-V): Genome sequencing to study the core and pangenomes of soil and plant-associated prokaryotes.</title>
        <authorList>
            <person name="Whitman W."/>
        </authorList>
    </citation>
    <scope>NUCLEOTIDE SEQUENCE [LARGE SCALE GENOMIC DNA]</scope>
    <source>
        <strain evidence="15 16">SAS40</strain>
    </source>
</reference>
<proteinExistence type="predicted"/>
<keyword evidence="9" id="KW-0067">ATP-binding</keyword>
<keyword evidence="6 12" id="KW-0812">Transmembrane</keyword>
<organism evidence="15 16">
    <name type="scientific">Pigmentiphaga litoralis</name>
    <dbReference type="NCBI Taxonomy" id="516702"/>
    <lineage>
        <taxon>Bacteria</taxon>
        <taxon>Pseudomonadati</taxon>
        <taxon>Pseudomonadota</taxon>
        <taxon>Betaproteobacteria</taxon>
        <taxon>Burkholderiales</taxon>
        <taxon>Alcaligenaceae</taxon>
        <taxon>Pigmentiphaga</taxon>
    </lineage>
</organism>
<sequence length="457" mass="50638">MTLQRRLFISILLAAPVAWLLTIAVTYWRAELEINELYDTDMVRMAQQTYALLPLFQVDALDARRIPQAVPRGSQGDAVLGDVAVSAWAPDGRNLRIERDTETLPKRDGTHGFADVDIAGTAWRVYYLEDERGGWRVAVGQRLGERDELIMSNMLGQIVPWLVGLPILMLLMGWSVRRALRPVRELSRDIEHRSVDDPTPLDVKAVPGEIAPLVQATNRLMARASASIEHERRLTADAAHELRTPLAALRSQWEVVQRATDPAERLHAGAKLELGIERLNRLVSQLLAMARLENVTQAGFTGDVSWPRVAEQAISDCLALAQRKNVDIEVIWPPAGAVALPVTGDEHLLVLLLRNLVDNAARYSADGGLVTLRFLPDSIEIEDCGPGVSPDQLERLGDRFFRMPGQQEQGSGLGLSIARRVARIQGLEVTFANRMRGVEIDGFVAAVRRESRPPTLA</sequence>
<comment type="caution">
    <text evidence="15">The sequence shown here is derived from an EMBL/GenBank/DDBJ whole genome shotgun (WGS) entry which is preliminary data.</text>
</comment>
<evidence type="ECO:0000256" key="6">
    <source>
        <dbReference type="ARBA" id="ARBA00022692"/>
    </source>
</evidence>
<keyword evidence="7" id="KW-0547">Nucleotide-binding</keyword>
<keyword evidence="10 12" id="KW-1133">Transmembrane helix</keyword>
<keyword evidence="4" id="KW-0597">Phosphoprotein</keyword>